<comment type="caution">
    <text evidence="6">The sequence shown here is derived from an EMBL/GenBank/DDBJ whole genome shotgun (WGS) entry which is preliminary data.</text>
</comment>
<evidence type="ECO:0000256" key="1">
    <source>
        <dbReference type="ARBA" id="ARBA00022448"/>
    </source>
</evidence>
<evidence type="ECO:0000256" key="4">
    <source>
        <dbReference type="ARBA" id="ARBA00022840"/>
    </source>
</evidence>
<sequence length="302" mass="32654">MSSKYHVVLSGVSKAYAKQFAVNNVDIQLKAGECVALAGHNGAGKSTIIKLILGLIHPTQGKVQLLGHDVSSRSAAQIRGQIGYLPETVALHPSLTGAETLAFYAKLKKQPLANNPGLLSRVGIAQAAKRRVGTYSKGMRQRLALAQALLGNPQVLLFDEPTTGLDPASRQMFYEIVSELRNQGSTVLLSTHALAELDGQADRIIVMKNGSKIADGSMSELRQQSGLPIRIRIALTPGSESAGKLPPVWRKHNESAYDLHCSEQDKVQAICSLGHINGINNIEIHTPSLDDMYAHFLRREDV</sequence>
<keyword evidence="4 6" id="KW-0067">ATP-binding</keyword>
<dbReference type="CDD" id="cd03230">
    <property type="entry name" value="ABC_DR_subfamily_A"/>
    <property type="match status" value="1"/>
</dbReference>
<protein>
    <submittedName>
        <fullName evidence="6">ABC transporter ATP-binding protein</fullName>
    </submittedName>
</protein>
<evidence type="ECO:0000256" key="2">
    <source>
        <dbReference type="ARBA" id="ARBA00022475"/>
    </source>
</evidence>
<dbReference type="Pfam" id="PF00005">
    <property type="entry name" value="ABC_tran"/>
    <property type="match status" value="1"/>
</dbReference>
<gene>
    <name evidence="6" type="ORF">JHL22_13315</name>
</gene>
<proteinExistence type="predicted"/>
<dbReference type="PROSITE" id="PS00211">
    <property type="entry name" value="ABC_TRANSPORTER_1"/>
    <property type="match status" value="1"/>
</dbReference>
<keyword evidence="3" id="KW-0547">Nucleotide-binding</keyword>
<dbReference type="PROSITE" id="PS50893">
    <property type="entry name" value="ABC_TRANSPORTER_2"/>
    <property type="match status" value="1"/>
</dbReference>
<keyword evidence="1" id="KW-0813">Transport</keyword>
<evidence type="ECO:0000256" key="3">
    <source>
        <dbReference type="ARBA" id="ARBA00022741"/>
    </source>
</evidence>
<name>A0ABS1EGM9_9BURK</name>
<dbReference type="SUPFAM" id="SSF52540">
    <property type="entry name" value="P-loop containing nucleoside triphosphate hydrolases"/>
    <property type="match status" value="1"/>
</dbReference>
<dbReference type="InterPro" id="IPR017871">
    <property type="entry name" value="ABC_transporter-like_CS"/>
</dbReference>
<keyword evidence="2" id="KW-1003">Cell membrane</keyword>
<feature type="domain" description="ABC transporter" evidence="5">
    <location>
        <begin position="7"/>
        <end position="234"/>
    </location>
</feature>
<dbReference type="GO" id="GO:0005524">
    <property type="term" value="F:ATP binding"/>
    <property type="evidence" value="ECO:0007669"/>
    <property type="project" value="UniProtKB-KW"/>
</dbReference>
<keyword evidence="7" id="KW-1185">Reference proteome</keyword>
<reference evidence="6 7" key="1">
    <citation type="submission" date="2020-12" db="EMBL/GenBank/DDBJ databases">
        <authorList>
            <person name="Lu T."/>
            <person name="Wang Q."/>
            <person name="Han X."/>
        </authorList>
    </citation>
    <scope>NUCLEOTIDE SEQUENCE [LARGE SCALE GENOMIC DNA]</scope>
    <source>
        <strain evidence="6 7">WQ 585</strain>
    </source>
</reference>
<dbReference type="InterPro" id="IPR003593">
    <property type="entry name" value="AAA+_ATPase"/>
</dbReference>
<dbReference type="RefSeq" id="WP_200238456.1">
    <property type="nucleotide sequence ID" value="NZ_JAENGP010000016.1"/>
</dbReference>
<dbReference type="InterPro" id="IPR027417">
    <property type="entry name" value="P-loop_NTPase"/>
</dbReference>
<evidence type="ECO:0000313" key="6">
    <source>
        <dbReference type="EMBL" id="MBK1782192.1"/>
    </source>
</evidence>
<accession>A0ABS1EGM9</accession>
<dbReference type="PANTHER" id="PTHR42939:SF1">
    <property type="entry name" value="ABC TRANSPORTER ATP-BINDING PROTEIN ALBC-RELATED"/>
    <property type="match status" value="1"/>
</dbReference>
<dbReference type="EMBL" id="JAENGP010000016">
    <property type="protein sequence ID" value="MBK1782192.1"/>
    <property type="molecule type" value="Genomic_DNA"/>
</dbReference>
<evidence type="ECO:0000313" key="7">
    <source>
        <dbReference type="Proteomes" id="UP000635316"/>
    </source>
</evidence>
<dbReference type="Proteomes" id="UP000635316">
    <property type="component" value="Unassembled WGS sequence"/>
</dbReference>
<dbReference type="InterPro" id="IPR003439">
    <property type="entry name" value="ABC_transporter-like_ATP-bd"/>
</dbReference>
<dbReference type="Gene3D" id="3.40.50.300">
    <property type="entry name" value="P-loop containing nucleotide triphosphate hydrolases"/>
    <property type="match status" value="1"/>
</dbReference>
<dbReference type="PANTHER" id="PTHR42939">
    <property type="entry name" value="ABC TRANSPORTER ATP-BINDING PROTEIN ALBC-RELATED"/>
    <property type="match status" value="1"/>
</dbReference>
<dbReference type="InterPro" id="IPR051782">
    <property type="entry name" value="ABC_Transporter_VariousFunc"/>
</dbReference>
<organism evidence="6 7">
    <name type="scientific">Advenella mandrilli</name>
    <dbReference type="NCBI Taxonomy" id="2800330"/>
    <lineage>
        <taxon>Bacteria</taxon>
        <taxon>Pseudomonadati</taxon>
        <taxon>Pseudomonadota</taxon>
        <taxon>Betaproteobacteria</taxon>
        <taxon>Burkholderiales</taxon>
        <taxon>Alcaligenaceae</taxon>
    </lineage>
</organism>
<evidence type="ECO:0000259" key="5">
    <source>
        <dbReference type="PROSITE" id="PS50893"/>
    </source>
</evidence>
<dbReference type="SMART" id="SM00382">
    <property type="entry name" value="AAA"/>
    <property type="match status" value="1"/>
</dbReference>
<keyword evidence="2" id="KW-0472">Membrane</keyword>